<gene>
    <name evidence="2" type="ORF">GOB93_12655</name>
</gene>
<dbReference type="Proteomes" id="UP000635278">
    <property type="component" value="Unassembled WGS sequence"/>
</dbReference>
<dbReference type="PROSITE" id="PS50943">
    <property type="entry name" value="HTH_CROC1"/>
    <property type="match status" value="1"/>
</dbReference>
<reference evidence="2 3" key="1">
    <citation type="journal article" date="2020" name="Int. J. Syst. Evol. Microbiol.">
        <title>Novel acetic acid bacteria from cider fermentations: Acetobacter conturbans sp. nov. and Acetobacter fallax sp. nov.</title>
        <authorList>
            <person name="Sombolestani A.S."/>
            <person name="Cleenwerck I."/>
            <person name="Cnockaert M."/>
            <person name="Borremans W."/>
            <person name="Wieme A.D."/>
            <person name="De Vuyst L."/>
            <person name="Vandamme P."/>
        </authorList>
    </citation>
    <scope>NUCLEOTIDE SEQUENCE [LARGE SCALE GENOMIC DNA]</scope>
    <source>
        <strain evidence="2 3">LMG 30640</strain>
    </source>
</reference>
<dbReference type="RefSeq" id="WP_173583874.1">
    <property type="nucleotide sequence ID" value="NZ_WOTB01000016.1"/>
</dbReference>
<dbReference type="SUPFAM" id="SSF47413">
    <property type="entry name" value="lambda repressor-like DNA-binding domains"/>
    <property type="match status" value="1"/>
</dbReference>
<evidence type="ECO:0000259" key="1">
    <source>
        <dbReference type="PROSITE" id="PS50943"/>
    </source>
</evidence>
<evidence type="ECO:0000313" key="2">
    <source>
        <dbReference type="EMBL" id="NHN85486.1"/>
    </source>
</evidence>
<dbReference type="EMBL" id="WOTB01000016">
    <property type="protein sequence ID" value="NHN85486.1"/>
    <property type="molecule type" value="Genomic_DNA"/>
</dbReference>
<dbReference type="CDD" id="cd00093">
    <property type="entry name" value="HTH_XRE"/>
    <property type="match status" value="1"/>
</dbReference>
<sequence>MRKTPRATQSAAREEGEQKAAVRAVIGAAIRKARINAGLRQPELAASLGVSVTAVSEWELGKKQPSLARRQQIAERLGVEPETLGPAVSQIDATWSHGDTNFVRLKMADGKTRTVVMGPNKKQTSTSAPSSERSSSFLVEAGKLQGLLSAWNDEEKDLLEQLEKGDDITPSQRRDIIQKLQQSRSRREKAVSEFIANLA</sequence>
<organism evidence="2 3">
    <name type="scientific">Acetobacter musti</name>
    <dbReference type="NCBI Taxonomy" id="864732"/>
    <lineage>
        <taxon>Bacteria</taxon>
        <taxon>Pseudomonadati</taxon>
        <taxon>Pseudomonadota</taxon>
        <taxon>Alphaproteobacteria</taxon>
        <taxon>Acetobacterales</taxon>
        <taxon>Acetobacteraceae</taxon>
        <taxon>Acetobacter</taxon>
    </lineage>
</organism>
<dbReference type="SMART" id="SM00530">
    <property type="entry name" value="HTH_XRE"/>
    <property type="match status" value="1"/>
</dbReference>
<evidence type="ECO:0000313" key="3">
    <source>
        <dbReference type="Proteomes" id="UP000635278"/>
    </source>
</evidence>
<dbReference type="InterPro" id="IPR001387">
    <property type="entry name" value="Cro/C1-type_HTH"/>
</dbReference>
<dbReference type="Gene3D" id="1.10.260.40">
    <property type="entry name" value="lambda repressor-like DNA-binding domains"/>
    <property type="match status" value="1"/>
</dbReference>
<dbReference type="InterPro" id="IPR010982">
    <property type="entry name" value="Lambda_DNA-bd_dom_sf"/>
</dbReference>
<name>A0ABX0JPV2_9PROT</name>
<accession>A0ABX0JPV2</accession>
<comment type="caution">
    <text evidence="2">The sequence shown here is derived from an EMBL/GenBank/DDBJ whole genome shotgun (WGS) entry which is preliminary data.</text>
</comment>
<feature type="domain" description="HTH cro/C1-type" evidence="1">
    <location>
        <begin position="30"/>
        <end position="84"/>
    </location>
</feature>
<protein>
    <submittedName>
        <fullName evidence="2">Helix-turn-helix domain-containing protein</fullName>
    </submittedName>
</protein>
<dbReference type="Pfam" id="PF01381">
    <property type="entry name" value="HTH_3"/>
    <property type="match status" value="1"/>
</dbReference>
<keyword evidence="3" id="KW-1185">Reference proteome</keyword>
<proteinExistence type="predicted"/>